<dbReference type="PANTHER" id="PTHR47074:SF11">
    <property type="entry name" value="REVERSE TRANSCRIPTASE-LIKE PROTEIN"/>
    <property type="match status" value="1"/>
</dbReference>
<accession>A0AAV2CKX7</accession>
<sequence>MAEAQAMMWGLKLAMANHFHPMLIESDCQSLIHKLERPDTMNLEIQGNCEEIFDWARRRGEIEWQFWGRKGNEGAHVMARTKCRWEETEAWLSRPPISLVPQLFEDD</sequence>
<dbReference type="InterPro" id="IPR052929">
    <property type="entry name" value="RNase_H-like_EbsB-rel"/>
</dbReference>
<dbReference type="CDD" id="cd06222">
    <property type="entry name" value="RNase_H_like"/>
    <property type="match status" value="1"/>
</dbReference>
<dbReference type="InterPro" id="IPR044730">
    <property type="entry name" value="RNase_H-like_dom_plant"/>
</dbReference>
<dbReference type="SUPFAM" id="SSF53098">
    <property type="entry name" value="Ribonuclease H-like"/>
    <property type="match status" value="1"/>
</dbReference>
<dbReference type="InterPro" id="IPR012337">
    <property type="entry name" value="RNaseH-like_sf"/>
</dbReference>
<evidence type="ECO:0000259" key="1">
    <source>
        <dbReference type="Pfam" id="PF13456"/>
    </source>
</evidence>
<dbReference type="GO" id="GO:0003676">
    <property type="term" value="F:nucleic acid binding"/>
    <property type="evidence" value="ECO:0007669"/>
    <property type="project" value="InterPro"/>
</dbReference>
<keyword evidence="3" id="KW-1185">Reference proteome</keyword>
<protein>
    <recommendedName>
        <fullName evidence="1">RNase H type-1 domain-containing protein</fullName>
    </recommendedName>
</protein>
<dbReference type="Gene3D" id="3.30.420.10">
    <property type="entry name" value="Ribonuclease H-like superfamily/Ribonuclease H"/>
    <property type="match status" value="1"/>
</dbReference>
<dbReference type="AlphaFoldDB" id="A0AAV2CKX7"/>
<dbReference type="Pfam" id="PF13456">
    <property type="entry name" value="RVT_3"/>
    <property type="match status" value="1"/>
</dbReference>
<dbReference type="GO" id="GO:0004523">
    <property type="term" value="F:RNA-DNA hybrid ribonuclease activity"/>
    <property type="evidence" value="ECO:0007669"/>
    <property type="project" value="InterPro"/>
</dbReference>
<gene>
    <name evidence="2" type="ORF">LTRI10_LOCUS4845</name>
</gene>
<dbReference type="InterPro" id="IPR002156">
    <property type="entry name" value="RNaseH_domain"/>
</dbReference>
<evidence type="ECO:0000313" key="2">
    <source>
        <dbReference type="EMBL" id="CAL1357193.1"/>
    </source>
</evidence>
<feature type="domain" description="RNase H type-1" evidence="1">
    <location>
        <begin position="1"/>
        <end position="80"/>
    </location>
</feature>
<dbReference type="EMBL" id="OZ034813">
    <property type="protein sequence ID" value="CAL1357193.1"/>
    <property type="molecule type" value="Genomic_DNA"/>
</dbReference>
<proteinExistence type="predicted"/>
<organism evidence="2 3">
    <name type="scientific">Linum trigynum</name>
    <dbReference type="NCBI Taxonomy" id="586398"/>
    <lineage>
        <taxon>Eukaryota</taxon>
        <taxon>Viridiplantae</taxon>
        <taxon>Streptophyta</taxon>
        <taxon>Embryophyta</taxon>
        <taxon>Tracheophyta</taxon>
        <taxon>Spermatophyta</taxon>
        <taxon>Magnoliopsida</taxon>
        <taxon>eudicotyledons</taxon>
        <taxon>Gunneridae</taxon>
        <taxon>Pentapetalae</taxon>
        <taxon>rosids</taxon>
        <taxon>fabids</taxon>
        <taxon>Malpighiales</taxon>
        <taxon>Linaceae</taxon>
        <taxon>Linum</taxon>
    </lineage>
</organism>
<name>A0AAV2CKX7_9ROSI</name>
<reference evidence="2 3" key="1">
    <citation type="submission" date="2024-04" db="EMBL/GenBank/DDBJ databases">
        <authorList>
            <person name="Fracassetti M."/>
        </authorList>
    </citation>
    <scope>NUCLEOTIDE SEQUENCE [LARGE SCALE GENOMIC DNA]</scope>
</reference>
<evidence type="ECO:0000313" key="3">
    <source>
        <dbReference type="Proteomes" id="UP001497516"/>
    </source>
</evidence>
<dbReference type="Proteomes" id="UP001497516">
    <property type="component" value="Chromosome 1"/>
</dbReference>
<dbReference type="InterPro" id="IPR036397">
    <property type="entry name" value="RNaseH_sf"/>
</dbReference>
<dbReference type="PANTHER" id="PTHR47074">
    <property type="entry name" value="BNAC02G40300D PROTEIN"/>
    <property type="match status" value="1"/>
</dbReference>